<dbReference type="CDD" id="cd00200">
    <property type="entry name" value="WD40"/>
    <property type="match status" value="1"/>
</dbReference>
<dbReference type="PANTHER" id="PTHR19855">
    <property type="entry name" value="WD40 REPEAT PROTEIN 12, 37"/>
    <property type="match status" value="1"/>
</dbReference>
<feature type="repeat" description="WD" evidence="5">
    <location>
        <begin position="316"/>
        <end position="359"/>
    </location>
</feature>
<sequence>MLVDMAASVDGRSPSSGGGMYVDNYDYNNNDQGGQPRSWQGEEERQVQVRFTTSLPPKFRVTNAPFAVPGHLTRYGLSEVINTLLQLEKTIPFDFLVDGELVRGSLEKLLVARKLSAETILTIEYIPAVVPPHKEQSVLHDDWISALSGSLPRCIMTGSYDGTGRLCDTSGVCLATLTGHSDAITSIAALPPPRLQEGGEAIMQQQIATASKDRTIKLWHLCSGSWDCTIKVWNADTEPDVPVDEDGLSTKRRKASDGEAVSADGQLKQVSAIATLAGHTQCVAAVAWSDPQTIYSGSWDHSIRSWDVETHTNMLILTGSKAVHCLSVQDDDASSLIATGGSDNVLRIWDPRASDTAAPVMQLSSHKNWITAVKWSTKSENLLLSASHDNTVKIWDRRSKIPLHTVTDHNDKLD</sequence>
<comment type="caution">
    <text evidence="7">The sequence shown here is derived from an EMBL/GenBank/DDBJ whole genome shotgun (WGS) entry which is preliminary data.</text>
</comment>
<evidence type="ECO:0000256" key="5">
    <source>
        <dbReference type="PROSITE-ProRule" id="PRU00221"/>
    </source>
</evidence>
<keyword evidence="8" id="KW-1185">Reference proteome</keyword>
<feature type="repeat" description="WD" evidence="5">
    <location>
        <begin position="276"/>
        <end position="316"/>
    </location>
</feature>
<dbReference type="InterPro" id="IPR015943">
    <property type="entry name" value="WD40/YVTN_repeat-like_dom_sf"/>
</dbReference>
<accession>A0A388JTA0</accession>
<dbReference type="PANTHER" id="PTHR19855:SF11">
    <property type="entry name" value="RIBOSOME BIOGENESIS PROTEIN WDR12"/>
    <property type="match status" value="1"/>
</dbReference>
<dbReference type="GO" id="GO:0005730">
    <property type="term" value="C:nucleolus"/>
    <property type="evidence" value="ECO:0007669"/>
    <property type="project" value="UniProtKB-SubCell"/>
</dbReference>
<dbReference type="Pfam" id="PF08154">
    <property type="entry name" value="NLE"/>
    <property type="match status" value="1"/>
</dbReference>
<dbReference type="InterPro" id="IPR019775">
    <property type="entry name" value="WD40_repeat_CS"/>
</dbReference>
<dbReference type="Proteomes" id="UP000265515">
    <property type="component" value="Unassembled WGS sequence"/>
</dbReference>
<dbReference type="SUPFAM" id="SSF50978">
    <property type="entry name" value="WD40 repeat-like"/>
    <property type="match status" value="1"/>
</dbReference>
<dbReference type="InterPro" id="IPR001680">
    <property type="entry name" value="WD40_rpt"/>
</dbReference>
<dbReference type="Gene3D" id="2.130.10.10">
    <property type="entry name" value="YVTN repeat-like/Quinoprotein amine dehydrogenase"/>
    <property type="match status" value="1"/>
</dbReference>
<evidence type="ECO:0000256" key="4">
    <source>
        <dbReference type="ARBA" id="ARBA00023242"/>
    </source>
</evidence>
<dbReference type="Gramene" id="GBG61049">
    <property type="protein sequence ID" value="GBG61049"/>
    <property type="gene ID" value="CBR_g18642"/>
</dbReference>
<dbReference type="InterPro" id="IPR012972">
    <property type="entry name" value="NLE"/>
</dbReference>
<organism evidence="7 8">
    <name type="scientific">Chara braunii</name>
    <name type="common">Braun's stonewort</name>
    <dbReference type="NCBI Taxonomy" id="69332"/>
    <lineage>
        <taxon>Eukaryota</taxon>
        <taxon>Viridiplantae</taxon>
        <taxon>Streptophyta</taxon>
        <taxon>Charophyceae</taxon>
        <taxon>Charales</taxon>
        <taxon>Characeae</taxon>
        <taxon>Chara</taxon>
    </lineage>
</organism>
<evidence type="ECO:0000256" key="1">
    <source>
        <dbReference type="ARBA" id="ARBA00004604"/>
    </source>
</evidence>
<proteinExistence type="predicted"/>
<gene>
    <name evidence="7" type="ORF">CBR_g18642</name>
</gene>
<dbReference type="SMART" id="SM00320">
    <property type="entry name" value="WD40"/>
    <property type="match status" value="5"/>
</dbReference>
<dbReference type="Pfam" id="PF00400">
    <property type="entry name" value="WD40"/>
    <property type="match status" value="5"/>
</dbReference>
<dbReference type="OrthoDB" id="10251381at2759"/>
<name>A0A388JTA0_CHABU</name>
<dbReference type="InterPro" id="IPR020472">
    <property type="entry name" value="WD40_PAC1"/>
</dbReference>
<feature type="domain" description="NLE" evidence="6">
    <location>
        <begin position="47"/>
        <end position="110"/>
    </location>
</feature>
<evidence type="ECO:0000313" key="8">
    <source>
        <dbReference type="Proteomes" id="UP000265515"/>
    </source>
</evidence>
<dbReference type="PROSITE" id="PS50082">
    <property type="entry name" value="WD_REPEATS_2"/>
    <property type="match status" value="3"/>
</dbReference>
<evidence type="ECO:0000313" key="7">
    <source>
        <dbReference type="EMBL" id="GBG61049.1"/>
    </source>
</evidence>
<keyword evidence="3" id="KW-0677">Repeat</keyword>
<dbReference type="PRINTS" id="PR00320">
    <property type="entry name" value="GPROTEINBRPT"/>
</dbReference>
<dbReference type="OMA" id="DHKYVEF"/>
<dbReference type="EMBL" id="BFEA01000016">
    <property type="protein sequence ID" value="GBG61049.1"/>
    <property type="molecule type" value="Genomic_DNA"/>
</dbReference>
<evidence type="ECO:0000256" key="2">
    <source>
        <dbReference type="ARBA" id="ARBA00022574"/>
    </source>
</evidence>
<comment type="subcellular location">
    <subcellularLocation>
        <location evidence="1">Nucleus</location>
        <location evidence="1">Nucleolus</location>
    </subcellularLocation>
</comment>
<dbReference type="InterPro" id="IPR036322">
    <property type="entry name" value="WD40_repeat_dom_sf"/>
</dbReference>
<dbReference type="PROSITE" id="PS50294">
    <property type="entry name" value="WD_REPEATS_REGION"/>
    <property type="match status" value="2"/>
</dbReference>
<keyword evidence="2 5" id="KW-0853">WD repeat</keyword>
<dbReference type="PROSITE" id="PS00678">
    <property type="entry name" value="WD_REPEATS_1"/>
    <property type="match status" value="1"/>
</dbReference>
<reference evidence="7 8" key="1">
    <citation type="journal article" date="2018" name="Cell">
        <title>The Chara Genome: Secondary Complexity and Implications for Plant Terrestrialization.</title>
        <authorList>
            <person name="Nishiyama T."/>
            <person name="Sakayama H."/>
            <person name="Vries J.D."/>
            <person name="Buschmann H."/>
            <person name="Saint-Marcoux D."/>
            <person name="Ullrich K.K."/>
            <person name="Haas F.B."/>
            <person name="Vanderstraeten L."/>
            <person name="Becker D."/>
            <person name="Lang D."/>
            <person name="Vosolsobe S."/>
            <person name="Rombauts S."/>
            <person name="Wilhelmsson P.K.I."/>
            <person name="Janitza P."/>
            <person name="Kern R."/>
            <person name="Heyl A."/>
            <person name="Rumpler F."/>
            <person name="Villalobos L.I.A.C."/>
            <person name="Clay J.M."/>
            <person name="Skokan R."/>
            <person name="Toyoda A."/>
            <person name="Suzuki Y."/>
            <person name="Kagoshima H."/>
            <person name="Schijlen E."/>
            <person name="Tajeshwar N."/>
            <person name="Catarino B."/>
            <person name="Hetherington A.J."/>
            <person name="Saltykova A."/>
            <person name="Bonnot C."/>
            <person name="Breuninger H."/>
            <person name="Symeonidi A."/>
            <person name="Radhakrishnan G.V."/>
            <person name="Van Nieuwerburgh F."/>
            <person name="Deforce D."/>
            <person name="Chang C."/>
            <person name="Karol K.G."/>
            <person name="Hedrich R."/>
            <person name="Ulvskov P."/>
            <person name="Glockner G."/>
            <person name="Delwiche C.F."/>
            <person name="Petrasek J."/>
            <person name="Van de Peer Y."/>
            <person name="Friml J."/>
            <person name="Beilby M."/>
            <person name="Dolan L."/>
            <person name="Kohara Y."/>
            <person name="Sugano S."/>
            <person name="Fujiyama A."/>
            <person name="Delaux P.-M."/>
            <person name="Quint M."/>
            <person name="TheiBen G."/>
            <person name="Hagemann M."/>
            <person name="Harholt J."/>
            <person name="Dunand C."/>
            <person name="Zachgo S."/>
            <person name="Langdale J."/>
            <person name="Maumus F."/>
            <person name="Straeten D.V.D."/>
            <person name="Gould S.B."/>
            <person name="Rensing S.A."/>
        </authorList>
    </citation>
    <scope>NUCLEOTIDE SEQUENCE [LARGE SCALE GENOMIC DNA]</scope>
    <source>
        <strain evidence="7 8">S276</strain>
    </source>
</reference>
<evidence type="ECO:0000259" key="6">
    <source>
        <dbReference type="Pfam" id="PF08154"/>
    </source>
</evidence>
<dbReference type="AlphaFoldDB" id="A0A388JTA0"/>
<dbReference type="STRING" id="69332.A0A388JTA0"/>
<protein>
    <recommendedName>
        <fullName evidence="6">NLE domain-containing protein</fullName>
    </recommendedName>
</protein>
<evidence type="ECO:0000256" key="3">
    <source>
        <dbReference type="ARBA" id="ARBA00022737"/>
    </source>
</evidence>
<keyword evidence="4" id="KW-0539">Nucleus</keyword>
<feature type="repeat" description="WD" evidence="5">
    <location>
        <begin position="363"/>
        <end position="405"/>
    </location>
</feature>